<dbReference type="AlphaFoldDB" id="A0A7Y2E7B9"/>
<comment type="caution">
    <text evidence="1">The sequence shown here is derived from an EMBL/GenBank/DDBJ whole genome shotgun (WGS) entry which is preliminary data.</text>
</comment>
<accession>A0A7Y2E7B9</accession>
<reference evidence="1 2" key="1">
    <citation type="submission" date="2020-03" db="EMBL/GenBank/DDBJ databases">
        <title>Metabolic flexibility allows generalist bacteria to become dominant in a frequently disturbed ecosystem.</title>
        <authorList>
            <person name="Chen Y.-J."/>
            <person name="Leung P.M."/>
            <person name="Bay S.K."/>
            <person name="Hugenholtz P."/>
            <person name="Kessler A.J."/>
            <person name="Shelley G."/>
            <person name="Waite D.W."/>
            <person name="Cook P.L."/>
            <person name="Greening C."/>
        </authorList>
    </citation>
    <scope>NUCLEOTIDE SEQUENCE [LARGE SCALE GENOMIC DNA]</scope>
    <source>
        <strain evidence="1">SS_bin_28</strain>
    </source>
</reference>
<proteinExistence type="predicted"/>
<sequence>MRGCWSTVVTLSILLLGLGSLSCGESTKPRFDHEIRVERLRFFPNDISIGPGSRVRFVNVERRGSDTIRTVTSGTGPMDPERGNLFDEVLEGFDAGNVDGDDFLYDFDERGTFTYYTRFPEGEEFTGTIRVQ</sequence>
<protein>
    <recommendedName>
        <fullName evidence="3">EfeO-type cupredoxin-like domain-containing protein</fullName>
    </recommendedName>
</protein>
<dbReference type="EMBL" id="JABDJR010000277">
    <property type="protein sequence ID" value="NNF06526.1"/>
    <property type="molecule type" value="Genomic_DNA"/>
</dbReference>
<evidence type="ECO:0000313" key="1">
    <source>
        <dbReference type="EMBL" id="NNF06526.1"/>
    </source>
</evidence>
<evidence type="ECO:0000313" key="2">
    <source>
        <dbReference type="Proteomes" id="UP000547674"/>
    </source>
</evidence>
<dbReference type="PROSITE" id="PS51257">
    <property type="entry name" value="PROKAR_LIPOPROTEIN"/>
    <property type="match status" value="1"/>
</dbReference>
<gene>
    <name evidence="1" type="ORF">HKN21_07175</name>
</gene>
<name>A0A7Y2E7B9_UNCEI</name>
<evidence type="ECO:0008006" key="3">
    <source>
        <dbReference type="Google" id="ProtNLM"/>
    </source>
</evidence>
<organism evidence="1 2">
    <name type="scientific">Eiseniibacteriota bacterium</name>
    <dbReference type="NCBI Taxonomy" id="2212470"/>
    <lineage>
        <taxon>Bacteria</taxon>
        <taxon>Candidatus Eiseniibacteriota</taxon>
    </lineage>
</organism>
<dbReference type="Gene3D" id="2.60.40.420">
    <property type="entry name" value="Cupredoxins - blue copper proteins"/>
    <property type="match status" value="1"/>
</dbReference>
<dbReference type="SUPFAM" id="SSF49503">
    <property type="entry name" value="Cupredoxins"/>
    <property type="match status" value="1"/>
</dbReference>
<dbReference type="Proteomes" id="UP000547674">
    <property type="component" value="Unassembled WGS sequence"/>
</dbReference>
<dbReference type="InterPro" id="IPR008972">
    <property type="entry name" value="Cupredoxin"/>
</dbReference>